<dbReference type="Proteomes" id="UP000018781">
    <property type="component" value="Plasmid unnamed"/>
</dbReference>
<feature type="binding site" evidence="10">
    <location>
        <begin position="239"/>
        <end position="240"/>
    </location>
    <ligand>
        <name>FAD</name>
        <dbReference type="ChEBI" id="CHEBI:57692"/>
    </ligand>
</feature>
<dbReference type="EMBL" id="CP006997">
    <property type="protein sequence ID" value="AHD24044.1"/>
    <property type="molecule type" value="Genomic_DNA"/>
</dbReference>
<keyword evidence="6" id="KW-0560">Oxidoreductase</keyword>
<dbReference type="PANTHER" id="PTHR13914">
    <property type="entry name" value="PROLINE OXIDASE"/>
    <property type="match status" value="1"/>
</dbReference>
<organism evidence="12 13">
    <name type="scientific">Rhodococcus pyridinivorans SB3094</name>
    <dbReference type="NCBI Taxonomy" id="1435356"/>
    <lineage>
        <taxon>Bacteria</taxon>
        <taxon>Bacillati</taxon>
        <taxon>Actinomycetota</taxon>
        <taxon>Actinomycetes</taxon>
        <taxon>Mycobacteriales</taxon>
        <taxon>Nocardiaceae</taxon>
        <taxon>Rhodococcus</taxon>
    </lineage>
</organism>
<sequence>MVFAELLRPALLAAARSPRMERTVAKIPVTRNLVDRFVAGQTEAEAIVATAGILDSGRYITIDYLGEDTTEMSQASVTVSHYLTLLSSLAHLAPTTADDRSPRSIEVSLKLSALGQFLPGDGHKVALENAHKICTAAEEAGVWVTVDAEDHTTTDSTLSIVHELREDFPALGTVLQAYLKRTEADCKDLSRPGSRIRLCKGAYKEPASVAFQGKAAVDEAYLRCLRILIRGQGYPMVASHDPLMIEAALQHAKEEGRTADEFELQMLYGVRDTEQLRLIDAQQHLRVYLPYGDQWYGYFMRRLAERPANLAFFLKSLTSQR</sequence>
<evidence type="ECO:0000256" key="5">
    <source>
        <dbReference type="ARBA" id="ARBA00022827"/>
    </source>
</evidence>
<dbReference type="InterPro" id="IPR029041">
    <property type="entry name" value="FAD-linked_oxidoreductase-like"/>
</dbReference>
<accession>V9XPN4</accession>
<dbReference type="GeneID" id="29939924"/>
<dbReference type="SUPFAM" id="SSF51730">
    <property type="entry name" value="FAD-linked oxidoreductase"/>
    <property type="match status" value="1"/>
</dbReference>
<dbReference type="PIRSF" id="PIRSF000196">
    <property type="entry name" value="Pro_dehydrog"/>
    <property type="match status" value="1"/>
</dbReference>
<dbReference type="Gene3D" id="3.20.20.220">
    <property type="match status" value="1"/>
</dbReference>
<evidence type="ECO:0000256" key="1">
    <source>
        <dbReference type="ARBA" id="ARBA00004739"/>
    </source>
</evidence>
<evidence type="ECO:0000256" key="2">
    <source>
        <dbReference type="ARBA" id="ARBA00012695"/>
    </source>
</evidence>
<feature type="binding site" evidence="10">
    <location>
        <begin position="200"/>
        <end position="202"/>
    </location>
    <ligand>
        <name>FAD</name>
        <dbReference type="ChEBI" id="CHEBI:57692"/>
    </ligand>
</feature>
<feature type="binding site" evidence="9">
    <location>
        <position position="302"/>
    </location>
    <ligand>
        <name>substrate</name>
    </ligand>
</feature>
<evidence type="ECO:0000256" key="4">
    <source>
        <dbReference type="ARBA" id="ARBA00022741"/>
    </source>
</evidence>
<evidence type="ECO:0000256" key="9">
    <source>
        <dbReference type="PIRSR" id="PIRSR000196-1"/>
    </source>
</evidence>
<dbReference type="GO" id="GO:0010133">
    <property type="term" value="P:L-proline catabolic process to L-glutamate"/>
    <property type="evidence" value="ECO:0007669"/>
    <property type="project" value="UniProtKB-UniPathway"/>
</dbReference>
<gene>
    <name evidence="12" type="ORF">Y013_25125</name>
</gene>
<protein>
    <recommendedName>
        <fullName evidence="2">proline dehydrogenase</fullName>
        <ecNumber evidence="2">1.5.5.2</ecNumber>
    </recommendedName>
</protein>
<dbReference type="GO" id="GO:0000166">
    <property type="term" value="F:nucleotide binding"/>
    <property type="evidence" value="ECO:0007669"/>
    <property type="project" value="UniProtKB-KW"/>
</dbReference>
<feature type="binding site" evidence="9">
    <location>
        <position position="301"/>
    </location>
    <ligand>
        <name>substrate</name>
    </ligand>
</feature>
<dbReference type="eggNOG" id="COG0506">
    <property type="taxonomic scope" value="Bacteria"/>
</dbReference>
<evidence type="ECO:0000259" key="11">
    <source>
        <dbReference type="Pfam" id="PF01619"/>
    </source>
</evidence>
<dbReference type="GO" id="GO:0004657">
    <property type="term" value="F:proline dehydrogenase activity"/>
    <property type="evidence" value="ECO:0007669"/>
    <property type="project" value="UniProtKB-EC"/>
</dbReference>
<dbReference type="HOGENOM" id="CLU_061158_0_1_11"/>
<comment type="pathway">
    <text evidence="1">Amino-acid degradation; L-proline degradation into L-glutamate; L-glutamate from L-proline: step 1/2.</text>
</comment>
<feature type="binding site" evidence="10">
    <location>
        <position position="176"/>
    </location>
    <ligand>
        <name>FAD</name>
        <dbReference type="ChEBI" id="CHEBI:57692"/>
    </ligand>
</feature>
<feature type="binding site" evidence="10">
    <location>
        <position position="214"/>
    </location>
    <ligand>
        <name>FAD</name>
        <dbReference type="ChEBI" id="CHEBI:57692"/>
    </ligand>
</feature>
<dbReference type="PANTHER" id="PTHR13914:SF0">
    <property type="entry name" value="PROLINE DEHYDROGENASE 1, MITOCHONDRIAL"/>
    <property type="match status" value="1"/>
</dbReference>
<dbReference type="UniPathway" id="UPA00261">
    <property type="reaction ID" value="UER00373"/>
</dbReference>
<proteinExistence type="predicted"/>
<evidence type="ECO:0000313" key="13">
    <source>
        <dbReference type="Proteomes" id="UP000018781"/>
    </source>
</evidence>
<name>V9XPN4_9NOCA</name>
<keyword evidence="12" id="KW-0614">Plasmid</keyword>
<dbReference type="InterPro" id="IPR015659">
    <property type="entry name" value="Proline_oxidase"/>
</dbReference>
<evidence type="ECO:0000256" key="10">
    <source>
        <dbReference type="PIRSR" id="PIRSR000196-2"/>
    </source>
</evidence>
<reference evidence="12 13" key="1">
    <citation type="journal article" date="2014" name="Genome Announc.">
        <title>Complete Genome of Rhodococcus pyridinivorans SB3094, a Methyl-Ethyl-Ketone-Degrading Bacterium Used for Bioaugmentation.</title>
        <authorList>
            <person name="Dueholm M.S."/>
            <person name="Albertsen M."/>
            <person name="D'Imperio S."/>
            <person name="Tale V.P."/>
            <person name="Lewis D."/>
            <person name="Nielsen P.H."/>
            <person name="Nielsen J.L."/>
        </authorList>
    </citation>
    <scope>NUCLEOTIDE SEQUENCE [LARGE SCALE GENOMIC DNA]</scope>
    <source>
        <strain evidence="13">SB3094</strain>
        <plasmid evidence="13">1</plasmid>
    </source>
</reference>
<evidence type="ECO:0000256" key="7">
    <source>
        <dbReference type="ARBA" id="ARBA00023062"/>
    </source>
</evidence>
<dbReference type="InterPro" id="IPR002872">
    <property type="entry name" value="Proline_DH_dom"/>
</dbReference>
<dbReference type="AlphaFoldDB" id="V9XPN4"/>
<keyword evidence="7" id="KW-0642">Proline metabolism</keyword>
<comment type="catalytic activity">
    <reaction evidence="8">
        <text>L-proline + a quinone = (S)-1-pyrroline-5-carboxylate + a quinol + H(+)</text>
        <dbReference type="Rhea" id="RHEA:23784"/>
        <dbReference type="ChEBI" id="CHEBI:15378"/>
        <dbReference type="ChEBI" id="CHEBI:17388"/>
        <dbReference type="ChEBI" id="CHEBI:24646"/>
        <dbReference type="ChEBI" id="CHEBI:60039"/>
        <dbReference type="ChEBI" id="CHEBI:132124"/>
        <dbReference type="EC" id="1.5.5.2"/>
    </reaction>
</comment>
<dbReference type="KEGG" id="rpy:Y013_25125"/>
<dbReference type="PATRIC" id="fig|1435356.3.peg.5067"/>
<keyword evidence="4 10" id="KW-0547">Nucleotide-binding</keyword>
<evidence type="ECO:0000256" key="8">
    <source>
        <dbReference type="ARBA" id="ARBA00048779"/>
    </source>
</evidence>
<comment type="cofactor">
    <cofactor evidence="10">
        <name>FAD</name>
        <dbReference type="ChEBI" id="CHEBI:57692"/>
    </cofactor>
    <text evidence="10">Binds 1 FAD per subunit.</text>
</comment>
<evidence type="ECO:0000256" key="3">
    <source>
        <dbReference type="ARBA" id="ARBA00022630"/>
    </source>
</evidence>
<feature type="domain" description="Proline dehydrogenase" evidence="11">
    <location>
        <begin position="57"/>
        <end position="312"/>
    </location>
</feature>
<dbReference type="EC" id="1.5.5.2" evidence="2"/>
<evidence type="ECO:0000256" key="6">
    <source>
        <dbReference type="ARBA" id="ARBA00023002"/>
    </source>
</evidence>
<evidence type="ECO:0000313" key="12">
    <source>
        <dbReference type="EMBL" id="AHD24044.1"/>
    </source>
</evidence>
<keyword evidence="3" id="KW-0285">Flavoprotein</keyword>
<dbReference type="RefSeq" id="WP_024100237.1">
    <property type="nucleotide sequence ID" value="NC_023144.1"/>
</dbReference>
<dbReference type="InterPro" id="IPR008219">
    <property type="entry name" value="PRODH_bac_arc"/>
</dbReference>
<feature type="binding site" evidence="9">
    <location>
        <position position="110"/>
    </location>
    <ligand>
        <name>substrate</name>
    </ligand>
</feature>
<keyword evidence="5 10" id="KW-0274">FAD</keyword>
<geneLocation type="plasmid" evidence="13">
    <name>1</name>
</geneLocation>
<dbReference type="Pfam" id="PF01619">
    <property type="entry name" value="Pro_dh"/>
    <property type="match status" value="1"/>
</dbReference>